<evidence type="ECO:0000256" key="1">
    <source>
        <dbReference type="SAM" id="MobiDB-lite"/>
    </source>
</evidence>
<accession>A0ABD1YUR2</accession>
<sequence>MIKISDTTSLLLSCARSRNTSSGISWLPYFLTALQPSQTRPERTDLIIFPSLFPVTLFKVSFNGRIPWSYWLGSSSTDGVNTWISTERNPPLWKRAGDRVSGGRDRRPLEELE</sequence>
<feature type="compositionally biased region" description="Basic and acidic residues" evidence="1">
    <location>
        <begin position="95"/>
        <end position="113"/>
    </location>
</feature>
<gene>
    <name evidence="2" type="ORF">R1flu_005704</name>
</gene>
<name>A0ABD1YUR2_9MARC</name>
<dbReference type="EMBL" id="JBHFFA010000003">
    <property type="protein sequence ID" value="KAL2634225.1"/>
    <property type="molecule type" value="Genomic_DNA"/>
</dbReference>
<keyword evidence="3" id="KW-1185">Reference proteome</keyword>
<feature type="region of interest" description="Disordered" evidence="1">
    <location>
        <begin position="90"/>
        <end position="113"/>
    </location>
</feature>
<comment type="caution">
    <text evidence="2">The sequence shown here is derived from an EMBL/GenBank/DDBJ whole genome shotgun (WGS) entry which is preliminary data.</text>
</comment>
<organism evidence="2 3">
    <name type="scientific">Riccia fluitans</name>
    <dbReference type="NCBI Taxonomy" id="41844"/>
    <lineage>
        <taxon>Eukaryota</taxon>
        <taxon>Viridiplantae</taxon>
        <taxon>Streptophyta</taxon>
        <taxon>Embryophyta</taxon>
        <taxon>Marchantiophyta</taxon>
        <taxon>Marchantiopsida</taxon>
        <taxon>Marchantiidae</taxon>
        <taxon>Marchantiales</taxon>
        <taxon>Ricciaceae</taxon>
        <taxon>Riccia</taxon>
    </lineage>
</organism>
<dbReference type="Proteomes" id="UP001605036">
    <property type="component" value="Unassembled WGS sequence"/>
</dbReference>
<evidence type="ECO:0000313" key="3">
    <source>
        <dbReference type="Proteomes" id="UP001605036"/>
    </source>
</evidence>
<evidence type="ECO:0000313" key="2">
    <source>
        <dbReference type="EMBL" id="KAL2634225.1"/>
    </source>
</evidence>
<protein>
    <submittedName>
        <fullName evidence="2">Uncharacterized protein</fullName>
    </submittedName>
</protein>
<reference evidence="2 3" key="1">
    <citation type="submission" date="2024-09" db="EMBL/GenBank/DDBJ databases">
        <title>Chromosome-scale assembly of Riccia fluitans.</title>
        <authorList>
            <person name="Paukszto L."/>
            <person name="Sawicki J."/>
            <person name="Karawczyk K."/>
            <person name="Piernik-Szablinska J."/>
            <person name="Szczecinska M."/>
            <person name="Mazdziarz M."/>
        </authorList>
    </citation>
    <scope>NUCLEOTIDE SEQUENCE [LARGE SCALE GENOMIC DNA]</scope>
    <source>
        <strain evidence="2">Rf_01</strain>
        <tissue evidence="2">Aerial parts of the thallus</tissue>
    </source>
</reference>
<proteinExistence type="predicted"/>
<dbReference type="AlphaFoldDB" id="A0ABD1YUR2"/>